<evidence type="ECO:0000313" key="1">
    <source>
        <dbReference type="EMBL" id="WBO22210.1"/>
    </source>
</evidence>
<dbReference type="RefSeq" id="WP_270076858.1">
    <property type="nucleotide sequence ID" value="NZ_CP115174.1"/>
</dbReference>
<evidence type="ECO:0000313" key="2">
    <source>
        <dbReference type="Proteomes" id="UP001210865"/>
    </source>
</evidence>
<proteinExistence type="predicted"/>
<protein>
    <submittedName>
        <fullName evidence="1">Uncharacterized protein</fullName>
    </submittedName>
</protein>
<dbReference type="EMBL" id="CP115174">
    <property type="protein sequence ID" value="WBO22210.1"/>
    <property type="molecule type" value="Genomic_DNA"/>
</dbReference>
<reference evidence="1 2" key="1">
    <citation type="submission" date="2022-12" db="EMBL/GenBank/DDBJ databases">
        <title>Sphingomonas abieness sp. nov., an endophytic bacterium isolated from Abies koreana.</title>
        <authorList>
            <person name="Jiang L."/>
            <person name="Lee J."/>
        </authorList>
    </citation>
    <scope>NUCLEOTIDE SEQUENCE [LARGE SCALE GENOMIC DNA]</scope>
    <source>
        <strain evidence="2">PAMB 00755</strain>
    </source>
</reference>
<gene>
    <name evidence="1" type="ORF">PBT88_18995</name>
</gene>
<organism evidence="1 2">
    <name type="scientific">Sphingomonas abietis</name>
    <dbReference type="NCBI Taxonomy" id="3012344"/>
    <lineage>
        <taxon>Bacteria</taxon>
        <taxon>Pseudomonadati</taxon>
        <taxon>Pseudomonadota</taxon>
        <taxon>Alphaproteobacteria</taxon>
        <taxon>Sphingomonadales</taxon>
        <taxon>Sphingomonadaceae</taxon>
        <taxon>Sphingomonas</taxon>
    </lineage>
</organism>
<keyword evidence="2" id="KW-1185">Reference proteome</keyword>
<name>A0ABY7NKZ2_9SPHN</name>
<sequence length="54" mass="6333">MIDQDVARLWAEHHEAFGRWVDKTAKGVGDTFRALHRIQYASPWETMARGRARH</sequence>
<dbReference type="Proteomes" id="UP001210865">
    <property type="component" value="Chromosome"/>
</dbReference>
<accession>A0ABY7NKZ2</accession>